<evidence type="ECO:0000313" key="3">
    <source>
        <dbReference type="EMBL" id="KAF2112710.1"/>
    </source>
</evidence>
<name>A0A6A5YZZ1_9PLEO</name>
<feature type="domain" description="DUF7708" evidence="2">
    <location>
        <begin position="1"/>
        <end position="104"/>
    </location>
</feature>
<dbReference type="AlphaFoldDB" id="A0A6A5YZZ1"/>
<proteinExistence type="predicted"/>
<organism evidence="3 4">
    <name type="scientific">Lophiotrema nucula</name>
    <dbReference type="NCBI Taxonomy" id="690887"/>
    <lineage>
        <taxon>Eukaryota</taxon>
        <taxon>Fungi</taxon>
        <taxon>Dikarya</taxon>
        <taxon>Ascomycota</taxon>
        <taxon>Pezizomycotina</taxon>
        <taxon>Dothideomycetes</taxon>
        <taxon>Pleosporomycetidae</taxon>
        <taxon>Pleosporales</taxon>
        <taxon>Lophiotremataceae</taxon>
        <taxon>Lophiotrema</taxon>
    </lineage>
</organism>
<protein>
    <recommendedName>
        <fullName evidence="2">DUF7708 domain-containing protein</fullName>
    </recommendedName>
</protein>
<evidence type="ECO:0000313" key="4">
    <source>
        <dbReference type="Proteomes" id="UP000799770"/>
    </source>
</evidence>
<dbReference type="Pfam" id="PF24809">
    <property type="entry name" value="DUF7708"/>
    <property type="match status" value="1"/>
</dbReference>
<reference evidence="3" key="1">
    <citation type="journal article" date="2020" name="Stud. Mycol.">
        <title>101 Dothideomycetes genomes: a test case for predicting lifestyles and emergence of pathogens.</title>
        <authorList>
            <person name="Haridas S."/>
            <person name="Albert R."/>
            <person name="Binder M."/>
            <person name="Bloem J."/>
            <person name="Labutti K."/>
            <person name="Salamov A."/>
            <person name="Andreopoulos B."/>
            <person name="Baker S."/>
            <person name="Barry K."/>
            <person name="Bills G."/>
            <person name="Bluhm B."/>
            <person name="Cannon C."/>
            <person name="Castanera R."/>
            <person name="Culley D."/>
            <person name="Daum C."/>
            <person name="Ezra D."/>
            <person name="Gonzalez J."/>
            <person name="Henrissat B."/>
            <person name="Kuo A."/>
            <person name="Liang C."/>
            <person name="Lipzen A."/>
            <person name="Lutzoni F."/>
            <person name="Magnuson J."/>
            <person name="Mondo S."/>
            <person name="Nolan M."/>
            <person name="Ohm R."/>
            <person name="Pangilinan J."/>
            <person name="Park H.-J."/>
            <person name="Ramirez L."/>
            <person name="Alfaro M."/>
            <person name="Sun H."/>
            <person name="Tritt A."/>
            <person name="Yoshinaga Y."/>
            <person name="Zwiers L.-H."/>
            <person name="Turgeon B."/>
            <person name="Goodwin S."/>
            <person name="Spatafora J."/>
            <person name="Crous P."/>
            <person name="Grigoriev I."/>
        </authorList>
    </citation>
    <scope>NUCLEOTIDE SEQUENCE</scope>
    <source>
        <strain evidence="3">CBS 627.86</strain>
    </source>
</reference>
<dbReference type="InterPro" id="IPR056125">
    <property type="entry name" value="DUF7708"/>
</dbReference>
<feature type="compositionally biased region" description="Basic and acidic residues" evidence="1">
    <location>
        <begin position="387"/>
        <end position="398"/>
    </location>
</feature>
<dbReference type="EMBL" id="ML977330">
    <property type="protein sequence ID" value="KAF2112710.1"/>
    <property type="molecule type" value="Genomic_DNA"/>
</dbReference>
<keyword evidence="4" id="KW-1185">Reference proteome</keyword>
<evidence type="ECO:0000256" key="1">
    <source>
        <dbReference type="SAM" id="MobiDB-lite"/>
    </source>
</evidence>
<dbReference type="Proteomes" id="UP000799770">
    <property type="component" value="Unassembled WGS sequence"/>
</dbReference>
<gene>
    <name evidence="3" type="ORF">BDV96DRAFT_156385</name>
</gene>
<feature type="region of interest" description="Disordered" evidence="1">
    <location>
        <begin position="384"/>
        <end position="415"/>
    </location>
</feature>
<sequence length="429" mass="48851">MNHEELIKELAKALCRIGDALPQAEILLMLHPTAVMKELVMTLYIQIIKFARRAWKWFRESPMVHALKAITHPYTLRFKDTVESISETSRRIERLALTLSMAELRKTREELADARREQSAIHEVTVETRQKIDAYHNIQFAGLLDTNRRVCEIQFSQLMSFASTTPFATPEVIRNYHTTRRNRNRRRGTGSSVVFQQCPQLQMWASETKSAEVAICGGFASRRVIRDFAADIIDLILEARLPTLWALDLPDMEIRYSPEDIVRYLVSQVLRKNHTLLNEKSGALSAARYQSASSVEDWFALLGSVLEGMPQVYFIVDMEFLQKSVGGELSWVLLFRHLFECLKARSLATAVKVAFLSSRSTHRAEIRHVDQHKILELPRGRQARVAKGSDNRRTEGRRTGRGRIAKSPFFGNTAGATPRDALATTAATE</sequence>
<evidence type="ECO:0000259" key="2">
    <source>
        <dbReference type="Pfam" id="PF24809"/>
    </source>
</evidence>
<accession>A0A6A5YZZ1</accession>
<dbReference type="OrthoDB" id="61900at2759"/>